<evidence type="ECO:0000313" key="1">
    <source>
        <dbReference type="EMBL" id="KAK9142710.1"/>
    </source>
</evidence>
<comment type="caution">
    <text evidence="1">The sequence shown here is derived from an EMBL/GenBank/DDBJ whole genome shotgun (WGS) entry which is preliminary data.</text>
</comment>
<reference evidence="1 2" key="1">
    <citation type="submission" date="2024-01" db="EMBL/GenBank/DDBJ databases">
        <title>Genome assemblies of Stephania.</title>
        <authorList>
            <person name="Yang L."/>
        </authorList>
    </citation>
    <scope>NUCLEOTIDE SEQUENCE [LARGE SCALE GENOMIC DNA]</scope>
    <source>
        <strain evidence="1">YNDBR</strain>
        <tissue evidence="1">Leaf</tissue>
    </source>
</reference>
<dbReference type="EMBL" id="JBBNAF010000005">
    <property type="protein sequence ID" value="KAK9142710.1"/>
    <property type="molecule type" value="Genomic_DNA"/>
</dbReference>
<proteinExistence type="predicted"/>
<organism evidence="1 2">
    <name type="scientific">Stephania yunnanensis</name>
    <dbReference type="NCBI Taxonomy" id="152371"/>
    <lineage>
        <taxon>Eukaryota</taxon>
        <taxon>Viridiplantae</taxon>
        <taxon>Streptophyta</taxon>
        <taxon>Embryophyta</taxon>
        <taxon>Tracheophyta</taxon>
        <taxon>Spermatophyta</taxon>
        <taxon>Magnoliopsida</taxon>
        <taxon>Ranunculales</taxon>
        <taxon>Menispermaceae</taxon>
        <taxon>Menispermoideae</taxon>
        <taxon>Cissampelideae</taxon>
        <taxon>Stephania</taxon>
    </lineage>
</organism>
<dbReference type="Proteomes" id="UP001420932">
    <property type="component" value="Unassembled WGS sequence"/>
</dbReference>
<dbReference type="AlphaFoldDB" id="A0AAP0K147"/>
<protein>
    <submittedName>
        <fullName evidence="1">Uncharacterized protein</fullName>
    </submittedName>
</protein>
<gene>
    <name evidence="1" type="ORF">Syun_012110</name>
</gene>
<accession>A0AAP0K147</accession>
<name>A0AAP0K147_9MAGN</name>
<sequence length="94" mass="10919">MDGRPVLHGDNVARRVVQYGGPLIQLPTESRVLEHNSRKYTSIEIQLRSRDEFLMLMHGGTKHEEIHTCVPYDGRRWKRATSGPLFYSRTPTRD</sequence>
<evidence type="ECO:0000313" key="2">
    <source>
        <dbReference type="Proteomes" id="UP001420932"/>
    </source>
</evidence>
<keyword evidence="2" id="KW-1185">Reference proteome</keyword>